<accession>A0ABN9IKS9</accession>
<name>A0ABN9IKS9_9RALS</name>
<evidence type="ECO:0000313" key="2">
    <source>
        <dbReference type="Proteomes" id="UP001189616"/>
    </source>
</evidence>
<sequence>MAVRLRSKTDGMSRTLPREFRAGFIDALYRFVTAALGGKAPDPLQWDVLSDVARQS</sequence>
<keyword evidence="2" id="KW-1185">Reference proteome</keyword>
<gene>
    <name evidence="1" type="ORF">LMG7141_01109</name>
</gene>
<reference evidence="1 2" key="1">
    <citation type="submission" date="2023-07" db="EMBL/GenBank/DDBJ databases">
        <authorList>
            <person name="Peeters C."/>
        </authorList>
    </citation>
    <scope>NUCLEOTIDE SEQUENCE [LARGE SCALE GENOMIC DNA]</scope>
    <source>
        <strain evidence="1 2">LMG 7141</strain>
    </source>
</reference>
<evidence type="ECO:0000313" key="1">
    <source>
        <dbReference type="EMBL" id="CAJ0781134.1"/>
    </source>
</evidence>
<organism evidence="1 2">
    <name type="scientific">Ralstonia condita</name>
    <dbReference type="NCBI Taxonomy" id="3058600"/>
    <lineage>
        <taxon>Bacteria</taxon>
        <taxon>Pseudomonadati</taxon>
        <taxon>Pseudomonadota</taxon>
        <taxon>Betaproteobacteria</taxon>
        <taxon>Burkholderiales</taxon>
        <taxon>Burkholderiaceae</taxon>
        <taxon>Ralstonia</taxon>
    </lineage>
</organism>
<dbReference type="Proteomes" id="UP001189616">
    <property type="component" value="Unassembled WGS sequence"/>
</dbReference>
<comment type="caution">
    <text evidence="1">The sequence shown here is derived from an EMBL/GenBank/DDBJ whole genome shotgun (WGS) entry which is preliminary data.</text>
</comment>
<dbReference type="EMBL" id="CATYWO010000001">
    <property type="protein sequence ID" value="CAJ0781134.1"/>
    <property type="molecule type" value="Genomic_DNA"/>
</dbReference>
<proteinExistence type="predicted"/>
<protein>
    <submittedName>
        <fullName evidence="1">Uncharacterized protein</fullName>
    </submittedName>
</protein>